<dbReference type="VEuPathDB" id="GiardiaDB:GLP15_4482"/>
<feature type="region of interest" description="Disordered" evidence="1">
    <location>
        <begin position="1061"/>
        <end position="1081"/>
    </location>
</feature>
<sequence length="1871" mass="206344">MLLDTSNPFLWTGCELAILDDDHSNIHVFACPRDVDLPNSSYQAPRPLELLSIEHILSIPVYQYAQVSLVPTVEKDIASISLLINESMLIVVDRCGGLLRLYAEEHIGYAFAEICSILRLTETRYLLFTTNDIVDLDLESHTSQVYVDVGSSQILHMSDDPMPFINGPALNINPKYVYGPKHLHVLVMVSSDIYLLKIYDINTRRLICQIYFYERIVSLQELPGAGNIVVTDTGKIYQVHFHDDVVACSGVALKGFDPTQNIEKFLVLPHYAAVETETRMQYLYSITWEQGVLTFNHLLWSDDASLAPSAIQERFGSVSQSRDNSGAVDLLSLIASLCPVPRMTIQQTSLVSESNTDTAMSPSVLSSTRRVLSAPCKASPDTPNSGVLGGTPTLQVVSDHKPACARLLLKSLVIHVSNNTNALLFVLDGGFVLSPLTGPTSGGASFIIREESGVIFSEVLSALIGREMPLNAILNVTVFKASSYGFVFRLLNLSTGSSFDFPFTSTSLARLTQGSSREQPVFRAYSVFSVEDYIVTWLLAGSVCFGFYLSFKTRTCLTAELQLEGEAYFSYPLVRPLYRPGKTEESRITGQYILTYYILEVHGSADTDPEEPGAQAVAGQRTLLSLFVSTRTHVLTELSDATFQITEIATITPISIQYELLLQGQSKLLRAMTVPYLILSESSFILITETTSETCFYLFVLDAHRGTADVSLLEHDIALGFLCDHNDSLGQFGYARMGTFHLSGLVDFYISGILRQRLNDRITKHAASVDALGDRSLGSVSGPTPTSMESSGTSLKGTVESFLMHRQPSRDPEVSVVGAPTIQHLLESIPADAHSIIADGSLASMNDQIERLVIDKQYNPYVSLSAAKKHKKVRRALYVSVDNDTDMSDDLLSESSATRGHALSAHGSQFHDDGMTSAISLKRKLDTFKRREGYAGEYAIRPLKGKLCRFLRLCVNISSVTSKQSIDYRAELESIDNILKELAASPRPDRAGGARTSLSIPMTPGWVDMMISRFALRYPATGVSTEAPASPRVCQHASSTVVPMLQQERNAIARLLSDGLHPELESDDDESSSGESAAIHVSAAPRFPPKHAATGRMLDAMCDAAVSPAPSLLETVVGEYLPSDYYSLDSLGFLQVYNSTQRILATILITPLKRLYHNIFMVMAQKDGLITEDLRNRLRLGRASASACQHLDFFASDLLNCREVVNCLLAELTPDHLYNHNLSFTLSCLSVLVVAGVLYRFLQEADRRPFLSAVDAALGFVVEGYLRANPGHLPSLRLVLPFLVIGSPFSKFAAVAFLRLLTARLSKLLLEEAIPKNTLDTLVLATAEVCELGFRLTLCTRLPPTHVLVLHRELFHKAVLAFEALAFMKDPALSGRLGLGERAAALLDATLGASAALVCCFRNSLADANLKRFSPGFASYFLANLAFLLHTVCTCASVAPALMPPQCSTVLLKTVALQELVGASPALISCCRGISGYYRGLCASSSMGTPGRARESEEPACRCHLHESFFEDARRLLSEPPTTLSIRSLYVFVRHISRHEQGVWRRHSTRFIQLLICLMQRLSALNRTADRQAEAEPLTTLPLEKSMLDRDSLLASLRECLFDLSYSLPPIALVRLTAGNDISVLHGFTPGFLTIKFLESSTQALNLQKPLVLEQAYSYFLEHKAERYQLSMLPSLGQLSGPLLGVPSDTYKAHGRVLPCISFISVDPQNEFALVYCHNYNALLVYRLSSNIDDVYLVGTGSTDLFAVISPGSQTLLAARVVWAEVRKAMRSYKLCEVHFVHGDSPQSAASTEECIWKTTRHEKPVKHLALFSVEDEQEEYEHRQQEEHRTDAKDSVPKPDRRQSYLVTQEKTTTKETTTVKLKIKRVVVH</sequence>
<organism evidence="2 3">
    <name type="scientific">Giardia intestinalis (strain P15)</name>
    <name type="common">Giardia lamblia</name>
    <dbReference type="NCBI Taxonomy" id="658858"/>
    <lineage>
        <taxon>Eukaryota</taxon>
        <taxon>Metamonada</taxon>
        <taxon>Diplomonadida</taxon>
        <taxon>Hexamitidae</taxon>
        <taxon>Giardiinae</taxon>
        <taxon>Giardia</taxon>
    </lineage>
</organism>
<dbReference type="OrthoDB" id="10321033at2759"/>
<comment type="caution">
    <text evidence="2">The sequence shown here is derived from an EMBL/GenBank/DDBJ whole genome shotgun (WGS) entry which is preliminary data.</text>
</comment>
<dbReference type="Proteomes" id="UP000008974">
    <property type="component" value="Unassembled WGS sequence"/>
</dbReference>
<gene>
    <name evidence="2" type="ORF">GLP15_4482</name>
</gene>
<reference evidence="2 3" key="1">
    <citation type="journal article" date="2010" name="BMC Genomics">
        <title>Genome analysis and comparative genomics of a Giardia intestinalis assemblage E isolate.</title>
        <authorList>
            <person name="Jerlstrom-Hultqvist J."/>
            <person name="Franzen O."/>
            <person name="Ankarklev J."/>
            <person name="Xu F."/>
            <person name="Nohynkova E."/>
            <person name="Andersson J.O."/>
            <person name="Svard S.G."/>
            <person name="Andersson B."/>
        </authorList>
    </citation>
    <scope>NUCLEOTIDE SEQUENCE [LARGE SCALE GENOMIC DNA]</scope>
    <source>
        <strain evidence="2 3">P15</strain>
    </source>
</reference>
<feature type="region of interest" description="Disordered" evidence="1">
    <location>
        <begin position="1820"/>
        <end position="1853"/>
    </location>
</feature>
<proteinExistence type="predicted"/>
<dbReference type="EMBL" id="ACVC01000229">
    <property type="protein sequence ID" value="EFO61402.1"/>
    <property type="molecule type" value="Genomic_DNA"/>
</dbReference>
<evidence type="ECO:0000256" key="1">
    <source>
        <dbReference type="SAM" id="MobiDB-lite"/>
    </source>
</evidence>
<dbReference type="OMA" id="WTGCELA"/>
<feature type="compositionally biased region" description="Basic and acidic residues" evidence="1">
    <location>
        <begin position="1821"/>
        <end position="1844"/>
    </location>
</feature>
<evidence type="ECO:0000313" key="3">
    <source>
        <dbReference type="Proteomes" id="UP000008974"/>
    </source>
</evidence>
<evidence type="ECO:0000313" key="2">
    <source>
        <dbReference type="EMBL" id="EFO61402.1"/>
    </source>
</evidence>
<name>E1F810_GIAIA</name>
<protein>
    <submittedName>
        <fullName evidence="2">Uncharacterized protein</fullName>
    </submittedName>
</protein>
<accession>E1F810</accession>